<dbReference type="InParanoid" id="B0DIQ6"/>
<dbReference type="OrthoDB" id="3149423at2759"/>
<feature type="compositionally biased region" description="Polar residues" evidence="1">
    <location>
        <begin position="1"/>
        <end position="17"/>
    </location>
</feature>
<feature type="region of interest" description="Disordered" evidence="1">
    <location>
        <begin position="368"/>
        <end position="402"/>
    </location>
</feature>
<feature type="region of interest" description="Disordered" evidence="1">
    <location>
        <begin position="421"/>
        <end position="488"/>
    </location>
</feature>
<feature type="region of interest" description="Disordered" evidence="1">
    <location>
        <begin position="1"/>
        <end position="33"/>
    </location>
</feature>
<dbReference type="RefSeq" id="XP_001883831.1">
    <property type="nucleotide sequence ID" value="XM_001883796.1"/>
</dbReference>
<feature type="compositionally biased region" description="Polar residues" evidence="1">
    <location>
        <begin position="422"/>
        <end position="445"/>
    </location>
</feature>
<sequence length="519" mass="57836">MSTHSQSPEPSAPLSSQTKHHGSGRHWTDEESALLEKHREEYRDANDAACAEIFSRVLQDMLDILPNGKSFKKEERSAVKKDIKEWFAWYSRKRSQKMPRMGKSWHARRVFQHENKDAIDTEAKRLCAEAIEEGQKRPKGGDPTHFDFRERVVTQMMGKLKKREKDVLQRTAEEYNKKGVDPELKSKLAVKNCTARMHAFSKELYDTMGVRVFILGCYLKPDEKGYKLGPRSARPGKVKCQAASAVIQATVKPAQATNLRSDTTKASNSFDFTKSSGVNAKQPVPSKQKESEAGPSQQPSIDVPTKPKPKPRPIMKGKVSTGELDTSPELQPRYNDTRALSHEVPSDTEVLADDTFWEADLGCGVESADRAKKRKFTDEEDTPCKFPQLEKGYKLGPRSARPGKVKCRAASAVIQATVKPAQATNLRSDTTKASNSFDFTKSSGVNAKRPVPSKQKESEAGPSQQPSIDVPTKPKPKPRPIIKGKVSTGELGIVTREWSKKIAEESVRSTRSKKVSFVS</sequence>
<accession>B0DIQ6</accession>
<protein>
    <submittedName>
        <fullName evidence="2">Predicted protein</fullName>
    </submittedName>
</protein>
<name>B0DIQ6_LACBS</name>
<evidence type="ECO:0000313" key="3">
    <source>
        <dbReference type="Proteomes" id="UP000001194"/>
    </source>
</evidence>
<proteinExistence type="predicted"/>
<dbReference type="EMBL" id="DS547112">
    <property type="protein sequence ID" value="EDR05727.1"/>
    <property type="molecule type" value="Genomic_DNA"/>
</dbReference>
<feature type="compositionally biased region" description="Polar residues" evidence="1">
    <location>
        <begin position="258"/>
        <end position="279"/>
    </location>
</feature>
<keyword evidence="3" id="KW-1185">Reference proteome</keyword>
<feature type="region of interest" description="Disordered" evidence="1">
    <location>
        <begin position="258"/>
        <end position="332"/>
    </location>
</feature>
<organism evidence="3">
    <name type="scientific">Laccaria bicolor (strain S238N-H82 / ATCC MYA-4686)</name>
    <name type="common">Bicoloured deceiver</name>
    <name type="synonym">Laccaria laccata var. bicolor</name>
    <dbReference type="NCBI Taxonomy" id="486041"/>
    <lineage>
        <taxon>Eukaryota</taxon>
        <taxon>Fungi</taxon>
        <taxon>Dikarya</taxon>
        <taxon>Basidiomycota</taxon>
        <taxon>Agaricomycotina</taxon>
        <taxon>Agaricomycetes</taxon>
        <taxon>Agaricomycetidae</taxon>
        <taxon>Agaricales</taxon>
        <taxon>Agaricineae</taxon>
        <taxon>Hydnangiaceae</taxon>
        <taxon>Laccaria</taxon>
    </lineage>
</organism>
<dbReference type="GeneID" id="6079344"/>
<dbReference type="KEGG" id="lbc:LACBIDRAFT_329656"/>
<gene>
    <name evidence="2" type="ORF">LACBIDRAFT_329656</name>
</gene>
<dbReference type="Proteomes" id="UP000001194">
    <property type="component" value="Unassembled WGS sequence"/>
</dbReference>
<dbReference type="HOGENOM" id="CLU_048306_0_0_1"/>
<evidence type="ECO:0000256" key="1">
    <source>
        <dbReference type="SAM" id="MobiDB-lite"/>
    </source>
</evidence>
<dbReference type="AlphaFoldDB" id="B0DIQ6"/>
<reference evidence="2 3" key="1">
    <citation type="journal article" date="2008" name="Nature">
        <title>The genome of Laccaria bicolor provides insights into mycorrhizal symbiosis.</title>
        <authorList>
            <person name="Martin F."/>
            <person name="Aerts A."/>
            <person name="Ahren D."/>
            <person name="Brun A."/>
            <person name="Danchin E.G.J."/>
            <person name="Duchaussoy F."/>
            <person name="Gibon J."/>
            <person name="Kohler A."/>
            <person name="Lindquist E."/>
            <person name="Pereda V."/>
            <person name="Salamov A."/>
            <person name="Shapiro H.J."/>
            <person name="Wuyts J."/>
            <person name="Blaudez D."/>
            <person name="Buee M."/>
            <person name="Brokstein P."/>
            <person name="Canbaeck B."/>
            <person name="Cohen D."/>
            <person name="Courty P.E."/>
            <person name="Coutinho P.M."/>
            <person name="Delaruelle C."/>
            <person name="Detter J.C."/>
            <person name="Deveau A."/>
            <person name="DiFazio S."/>
            <person name="Duplessis S."/>
            <person name="Fraissinet-Tachet L."/>
            <person name="Lucic E."/>
            <person name="Frey-Klett P."/>
            <person name="Fourrey C."/>
            <person name="Feussner I."/>
            <person name="Gay G."/>
            <person name="Grimwood J."/>
            <person name="Hoegger P.J."/>
            <person name="Jain P."/>
            <person name="Kilaru S."/>
            <person name="Labbe J."/>
            <person name="Lin Y.C."/>
            <person name="Legue V."/>
            <person name="Le Tacon F."/>
            <person name="Marmeisse R."/>
            <person name="Melayah D."/>
            <person name="Montanini B."/>
            <person name="Muratet M."/>
            <person name="Nehls U."/>
            <person name="Niculita-Hirzel H."/>
            <person name="Oudot-Le Secq M.P."/>
            <person name="Peter M."/>
            <person name="Quesneville H."/>
            <person name="Rajashekar B."/>
            <person name="Reich M."/>
            <person name="Rouhier N."/>
            <person name="Schmutz J."/>
            <person name="Yin T."/>
            <person name="Chalot M."/>
            <person name="Henrissat B."/>
            <person name="Kuees U."/>
            <person name="Lucas S."/>
            <person name="Van de Peer Y."/>
            <person name="Podila G.K."/>
            <person name="Polle A."/>
            <person name="Pukkila P.J."/>
            <person name="Richardson P.M."/>
            <person name="Rouze P."/>
            <person name="Sanders I.R."/>
            <person name="Stajich J.E."/>
            <person name="Tunlid A."/>
            <person name="Tuskan G."/>
            <person name="Grigoriev I.V."/>
        </authorList>
    </citation>
    <scope>NUCLEOTIDE SEQUENCE [LARGE SCALE GENOMIC DNA]</scope>
    <source>
        <strain evidence="3">S238N-H82 / ATCC MYA-4686</strain>
    </source>
</reference>
<evidence type="ECO:0000313" key="2">
    <source>
        <dbReference type="EMBL" id="EDR05727.1"/>
    </source>
</evidence>